<dbReference type="Proteomes" id="UP000191057">
    <property type="component" value="Chromosome"/>
</dbReference>
<evidence type="ECO:0000313" key="4">
    <source>
        <dbReference type="Proteomes" id="UP000194551"/>
    </source>
</evidence>
<name>A0A9X6K6Q9_BACTU</name>
<dbReference type="EMBL" id="NFEM01000150">
    <property type="protein sequence ID" value="OTZ93787.1"/>
    <property type="molecule type" value="Genomic_DNA"/>
</dbReference>
<dbReference type="EMBL" id="CP020002">
    <property type="protein sequence ID" value="AQY37576.1"/>
    <property type="molecule type" value="Genomic_DNA"/>
</dbReference>
<dbReference type="AlphaFoldDB" id="A0A9X6K6Q9"/>
<accession>A0A9X6K6Q9</accession>
<reference evidence="2 4" key="1">
    <citation type="submission" date="2016-10" db="EMBL/GenBank/DDBJ databases">
        <title>Comparative genomics of Bacillus thuringiensis reveals a path to pathogens against multiple invertebrate hosts.</title>
        <authorList>
            <person name="Zheng J."/>
            <person name="Gao Q."/>
            <person name="Liu H."/>
            <person name="Peng D."/>
            <person name="Ruan L."/>
            <person name="Sun M."/>
        </authorList>
    </citation>
    <scope>NUCLEOTIDE SEQUENCE [LARGE SCALE GENOMIC DNA]</scope>
    <source>
        <strain evidence="2">HD5</strain>
    </source>
</reference>
<organism evidence="2 4">
    <name type="scientific">Bacillus thuringiensis</name>
    <dbReference type="NCBI Taxonomy" id="1428"/>
    <lineage>
        <taxon>Bacteria</taxon>
        <taxon>Bacillati</taxon>
        <taxon>Bacillota</taxon>
        <taxon>Bacilli</taxon>
        <taxon>Bacillales</taxon>
        <taxon>Bacillaceae</taxon>
        <taxon>Bacillus</taxon>
        <taxon>Bacillus cereus group</taxon>
    </lineage>
</organism>
<dbReference type="Proteomes" id="UP000194551">
    <property type="component" value="Unassembled WGS sequence"/>
</dbReference>
<sequence>MIVNKPQFDTENIQSGTAYWLSKYNYSRRTEISTPCIVKFVKPLSIVVGFYNEKNKAFEELTIDIKSIVDKTFELTPMMIKEDKHEER</sequence>
<gene>
    <name evidence="1" type="ORF">B4918_05985</name>
    <name evidence="2" type="ORF">BK774_33365</name>
</gene>
<proteinExistence type="predicted"/>
<evidence type="ECO:0000313" key="2">
    <source>
        <dbReference type="EMBL" id="OTZ93787.1"/>
    </source>
</evidence>
<reference evidence="1 3" key="2">
    <citation type="submission" date="2017-03" db="EMBL/GenBank/DDBJ databases">
        <title>Complete genome sequence of Bacillus thuringiensis L-7601, a novel melanin producing strain.</title>
        <authorList>
            <person name="Cai J."/>
            <person name="Cao Z."/>
            <person name="Tan T."/>
        </authorList>
    </citation>
    <scope>NUCLEOTIDE SEQUENCE [LARGE SCALE GENOMIC DNA]</scope>
    <source>
        <strain evidence="1 3">L-7601</strain>
    </source>
</reference>
<dbReference type="RefSeq" id="WP_000636796.1">
    <property type="nucleotide sequence ID" value="NZ_CAKJXA010000035.1"/>
</dbReference>
<evidence type="ECO:0000313" key="3">
    <source>
        <dbReference type="Proteomes" id="UP000191057"/>
    </source>
</evidence>
<protein>
    <submittedName>
        <fullName evidence="2">Uncharacterized protein</fullName>
    </submittedName>
</protein>
<evidence type="ECO:0000313" key="1">
    <source>
        <dbReference type="EMBL" id="AQY37576.1"/>
    </source>
</evidence>